<dbReference type="Gene3D" id="3.90.1150.10">
    <property type="entry name" value="Aspartate Aminotransferase, domain 1"/>
    <property type="match status" value="1"/>
</dbReference>
<comment type="cofactor">
    <cofactor evidence="1 3">
        <name>pyridoxal 5'-phosphate</name>
        <dbReference type="ChEBI" id="CHEBI:597326"/>
    </cofactor>
</comment>
<dbReference type="Gene3D" id="3.40.640.10">
    <property type="entry name" value="Type I PLP-dependent aspartate aminotransferase-like (Major domain)"/>
    <property type="match status" value="1"/>
</dbReference>
<evidence type="ECO:0000256" key="2">
    <source>
        <dbReference type="ARBA" id="ARBA00022898"/>
    </source>
</evidence>
<dbReference type="Proteomes" id="UP000001026">
    <property type="component" value="Chromosome"/>
</dbReference>
<reference evidence="4 5" key="1">
    <citation type="journal article" date="2003" name="Nature">
        <title>Genome divergence in two Prochlorococcus ecotypes reflects oceanic niche differentiation.</title>
        <authorList>
            <person name="Rocap G."/>
            <person name="Larimer F.W."/>
            <person name="Lamerdin J.E."/>
            <person name="Malfatti S."/>
            <person name="Chain P."/>
            <person name="Ahlgren N.A."/>
            <person name="Arellano A."/>
            <person name="Coleman M."/>
            <person name="Hauser L."/>
            <person name="Hess W.R."/>
            <person name="Johnson Z.I."/>
            <person name="Land M.L."/>
            <person name="Lindell D."/>
            <person name="Post A.F."/>
            <person name="Regala W."/>
            <person name="Shah M."/>
            <person name="Shaw S.L."/>
            <person name="Steglich C."/>
            <person name="Sullivan M.B."/>
            <person name="Ting C.S."/>
            <person name="Tolonen A."/>
            <person name="Webb E.A."/>
            <person name="Zinser E.R."/>
            <person name="Chisholm S.W."/>
        </authorList>
    </citation>
    <scope>NUCLEOTIDE SEQUENCE [LARGE SCALE GENOMIC DNA]</scope>
    <source>
        <strain evidence="5">CCMP1986 / NIES-2087 / MED4</strain>
    </source>
</reference>
<dbReference type="STRING" id="59919.PMM0408"/>
<dbReference type="eggNOG" id="COG0626">
    <property type="taxonomic scope" value="Bacteria"/>
</dbReference>
<dbReference type="OrthoDB" id="262490at2"/>
<proteinExistence type="inferred from homology"/>
<evidence type="ECO:0000256" key="3">
    <source>
        <dbReference type="RuleBase" id="RU362118"/>
    </source>
</evidence>
<dbReference type="EMBL" id="BX548174">
    <property type="protein sequence ID" value="CAE18867.1"/>
    <property type="molecule type" value="Genomic_DNA"/>
</dbReference>
<dbReference type="GO" id="GO:0019346">
    <property type="term" value="P:transsulfuration"/>
    <property type="evidence" value="ECO:0007669"/>
    <property type="project" value="InterPro"/>
</dbReference>
<dbReference type="AlphaFoldDB" id="Q7TUD7"/>
<evidence type="ECO:0000313" key="5">
    <source>
        <dbReference type="Proteomes" id="UP000001026"/>
    </source>
</evidence>
<evidence type="ECO:0000313" key="4">
    <source>
        <dbReference type="EMBL" id="CAE18867.1"/>
    </source>
</evidence>
<accession>Q7TUD7</accession>
<protein>
    <submittedName>
        <fullName evidence="4">Possible Cystathionine gamma-synthase</fullName>
    </submittedName>
</protein>
<gene>
    <name evidence="4" type="ordered locus">PMM0408</name>
</gene>
<dbReference type="RefSeq" id="WP_011132044.1">
    <property type="nucleotide sequence ID" value="NC_005072.1"/>
</dbReference>
<dbReference type="PANTHER" id="PTHR42699">
    <property type="match status" value="1"/>
</dbReference>
<dbReference type="GO" id="GO:0030170">
    <property type="term" value="F:pyridoxal phosphate binding"/>
    <property type="evidence" value="ECO:0007669"/>
    <property type="project" value="InterPro"/>
</dbReference>
<dbReference type="HOGENOM" id="CLU_011302_1_0_3"/>
<dbReference type="InterPro" id="IPR015422">
    <property type="entry name" value="PyrdxlP-dep_Trfase_small"/>
</dbReference>
<comment type="similarity">
    <text evidence="3">Belongs to the trans-sulfuration enzymes family.</text>
</comment>
<dbReference type="InterPro" id="IPR051750">
    <property type="entry name" value="Trans-sulfuration_enzymes"/>
</dbReference>
<sequence>MRNLLKNPIWRSLELGYSIPDNEHAVSVALPTWKDVINYEEKNPKCMELLKSIYPRFGLNPLVKRLCEKVKKESHLNDVGIWPYPNERIALKAKKYCDRNSSKGSTYIERRHNLAFLITRESASKYARYFWQHTGLGISSRAAAIELGLEDCPSKSLAIESCQRIKDRISKFTKTNSNDVHLTSSGMSALYTSLEIIYKLFPDRPTLQIGFPYVDVLKLPMNIFHGAKLITEENCKDIELEMIKINPAALIIELPSNPMLKCVNIKKISEIANKLNIPVIVDDTIGSNLNINSLEHADIVFTSLTKIFSGSGDILAGSLILNPKSRWIDQFRNAVNEVNLPMLSDGDMVSLEKASRDVKQRVFEQNKACLELKKRLENRKEIKNIFHPENCPNFNSILTSDGGYGCLLSFELKGGLEKAKKFYDSLQISKGPSLGTKFTLVCPYVLLAHYDELDWVESFNIPSHLIRVSVGLEDKDHLWRAFSEALNNF</sequence>
<dbReference type="SUPFAM" id="SSF53383">
    <property type="entry name" value="PLP-dependent transferases"/>
    <property type="match status" value="1"/>
</dbReference>
<dbReference type="Pfam" id="PF01053">
    <property type="entry name" value="Cys_Met_Meta_PP"/>
    <property type="match status" value="1"/>
</dbReference>
<evidence type="ECO:0000256" key="1">
    <source>
        <dbReference type="ARBA" id="ARBA00001933"/>
    </source>
</evidence>
<keyword evidence="2 3" id="KW-0663">Pyridoxal phosphate</keyword>
<dbReference type="PANTHER" id="PTHR42699:SF1">
    <property type="entry name" value="CYSTATHIONINE GAMMA-SYNTHASE-RELATED"/>
    <property type="match status" value="1"/>
</dbReference>
<name>Q7TUD7_PROMP</name>
<dbReference type="KEGG" id="pmm:PMM0408"/>
<dbReference type="GO" id="GO:0003962">
    <property type="term" value="F:cystathionine gamma-synthase activity"/>
    <property type="evidence" value="ECO:0007669"/>
    <property type="project" value="TreeGrafter"/>
</dbReference>
<dbReference type="InterPro" id="IPR015421">
    <property type="entry name" value="PyrdxlP-dep_Trfase_major"/>
</dbReference>
<dbReference type="InterPro" id="IPR015424">
    <property type="entry name" value="PyrdxlP-dep_Trfase"/>
</dbReference>
<organism evidence="4 5">
    <name type="scientific">Prochlorococcus marinus subsp. pastoris (strain CCMP1986 / NIES-2087 / MED4)</name>
    <dbReference type="NCBI Taxonomy" id="59919"/>
    <lineage>
        <taxon>Bacteria</taxon>
        <taxon>Bacillati</taxon>
        <taxon>Cyanobacteriota</taxon>
        <taxon>Cyanophyceae</taxon>
        <taxon>Synechococcales</taxon>
        <taxon>Prochlorococcaceae</taxon>
        <taxon>Prochlorococcus</taxon>
    </lineage>
</organism>
<dbReference type="InterPro" id="IPR000277">
    <property type="entry name" value="Cys/Met-Metab_PyrdxlP-dep_enz"/>
</dbReference>